<dbReference type="Gene3D" id="2.30.110.10">
    <property type="entry name" value="Electron Transport, Fmn-binding Protein, Chain A"/>
    <property type="match status" value="1"/>
</dbReference>
<comment type="caution">
    <text evidence="2">The sequence shown here is derived from an EMBL/GenBank/DDBJ whole genome shotgun (WGS) entry which is preliminary data.</text>
</comment>
<dbReference type="EMBL" id="JARJCM010000005">
    <property type="protein sequence ID" value="KAJ7045080.1"/>
    <property type="molecule type" value="Genomic_DNA"/>
</dbReference>
<dbReference type="AlphaFoldDB" id="A0AAD6XE83"/>
<gene>
    <name evidence="2" type="ORF">C8F04DRAFT_1249527</name>
</gene>
<proteinExistence type="predicted"/>
<evidence type="ECO:0008006" key="4">
    <source>
        <dbReference type="Google" id="ProtNLM"/>
    </source>
</evidence>
<feature type="region of interest" description="Disordered" evidence="1">
    <location>
        <begin position="88"/>
        <end position="107"/>
    </location>
</feature>
<keyword evidence="3" id="KW-1185">Reference proteome</keyword>
<sequence length="197" mass="21956">MARVIAATSSDLITQKLSNSHRLTRLRWVLRPHVRSLGCRGFISRTDDPSHALLLYTPDVRTPKTAQMIANPHVQLDTSFTSTVPPVSVLNGGQNTSGRQSGSKYSKMRARSCKGVTVGRPGSRCDSGQAEFENLSLELDEPRPDDTEKRLWEMSLSNLALVVIEPQEVDYVELTPMLNRHTRFWRASGGKEQALVL</sequence>
<reference evidence="2" key="1">
    <citation type="submission" date="2023-03" db="EMBL/GenBank/DDBJ databases">
        <title>Massive genome expansion in bonnet fungi (Mycena s.s.) driven by repeated elements and novel gene families across ecological guilds.</title>
        <authorList>
            <consortium name="Lawrence Berkeley National Laboratory"/>
            <person name="Harder C.B."/>
            <person name="Miyauchi S."/>
            <person name="Viragh M."/>
            <person name="Kuo A."/>
            <person name="Thoen E."/>
            <person name="Andreopoulos B."/>
            <person name="Lu D."/>
            <person name="Skrede I."/>
            <person name="Drula E."/>
            <person name="Henrissat B."/>
            <person name="Morin E."/>
            <person name="Kohler A."/>
            <person name="Barry K."/>
            <person name="LaButti K."/>
            <person name="Morin E."/>
            <person name="Salamov A."/>
            <person name="Lipzen A."/>
            <person name="Mereny Z."/>
            <person name="Hegedus B."/>
            <person name="Baldrian P."/>
            <person name="Stursova M."/>
            <person name="Weitz H."/>
            <person name="Taylor A."/>
            <person name="Grigoriev I.V."/>
            <person name="Nagy L.G."/>
            <person name="Martin F."/>
            <person name="Kauserud H."/>
        </authorList>
    </citation>
    <scope>NUCLEOTIDE SEQUENCE</scope>
    <source>
        <strain evidence="2">CBHHK200</strain>
    </source>
</reference>
<dbReference type="InterPro" id="IPR012349">
    <property type="entry name" value="Split_barrel_FMN-bd"/>
</dbReference>
<protein>
    <recommendedName>
        <fullName evidence="4">Pyridoxamine 5'-phosphate oxidase Alr4036 family FMN-binding domain-containing protein</fullName>
    </recommendedName>
</protein>
<dbReference type="Proteomes" id="UP001218188">
    <property type="component" value="Unassembled WGS sequence"/>
</dbReference>
<organism evidence="2 3">
    <name type="scientific">Mycena alexandri</name>
    <dbReference type="NCBI Taxonomy" id="1745969"/>
    <lineage>
        <taxon>Eukaryota</taxon>
        <taxon>Fungi</taxon>
        <taxon>Dikarya</taxon>
        <taxon>Basidiomycota</taxon>
        <taxon>Agaricomycotina</taxon>
        <taxon>Agaricomycetes</taxon>
        <taxon>Agaricomycetidae</taxon>
        <taxon>Agaricales</taxon>
        <taxon>Marasmiineae</taxon>
        <taxon>Mycenaceae</taxon>
        <taxon>Mycena</taxon>
    </lineage>
</organism>
<evidence type="ECO:0000256" key="1">
    <source>
        <dbReference type="SAM" id="MobiDB-lite"/>
    </source>
</evidence>
<evidence type="ECO:0000313" key="3">
    <source>
        <dbReference type="Proteomes" id="UP001218188"/>
    </source>
</evidence>
<feature type="compositionally biased region" description="Polar residues" evidence="1">
    <location>
        <begin position="88"/>
        <end position="104"/>
    </location>
</feature>
<name>A0AAD6XE83_9AGAR</name>
<evidence type="ECO:0000313" key="2">
    <source>
        <dbReference type="EMBL" id="KAJ7045080.1"/>
    </source>
</evidence>
<accession>A0AAD6XE83</accession>